<feature type="chain" id="PRO_5021214978" description="LPS-assembly lipoprotein LptM" evidence="10">
    <location>
        <begin position="19"/>
        <end position="76"/>
    </location>
</feature>
<evidence type="ECO:0000256" key="7">
    <source>
        <dbReference type="ARBA" id="ARBA00049647"/>
    </source>
</evidence>
<dbReference type="GO" id="GO:0009279">
    <property type="term" value="C:cell outer membrane"/>
    <property type="evidence" value="ECO:0007669"/>
    <property type="project" value="UniProtKB-SubCell"/>
</dbReference>
<sequence>MKKIICLLAMTLALTSLAGCGLKGPLYFPPQDKPKQSAPQPPVEQSAPSSTSTATQPDGQQENSLTSPDVDQQATQ</sequence>
<feature type="compositionally biased region" description="Low complexity" evidence="9">
    <location>
        <begin position="45"/>
        <end position="57"/>
    </location>
</feature>
<dbReference type="Pfam" id="PF13627">
    <property type="entry name" value="LptM_cons"/>
    <property type="match status" value="1"/>
</dbReference>
<organism evidence="11 12">
    <name type="scientific">Mixta tenebrionis</name>
    <dbReference type="NCBI Taxonomy" id="2562439"/>
    <lineage>
        <taxon>Bacteria</taxon>
        <taxon>Pseudomonadati</taxon>
        <taxon>Pseudomonadota</taxon>
        <taxon>Gammaproteobacteria</taxon>
        <taxon>Enterobacterales</taxon>
        <taxon>Erwiniaceae</taxon>
        <taxon>Mixta</taxon>
    </lineage>
</organism>
<gene>
    <name evidence="11" type="ORF">FKM52_18555</name>
</gene>
<keyword evidence="6" id="KW-0449">Lipoprotein</keyword>
<feature type="region of interest" description="Disordered" evidence="9">
    <location>
        <begin position="23"/>
        <end position="76"/>
    </location>
</feature>
<keyword evidence="2 10" id="KW-0732">Signal</keyword>
<evidence type="ECO:0000313" key="12">
    <source>
        <dbReference type="Proteomes" id="UP000319523"/>
    </source>
</evidence>
<dbReference type="InterPro" id="IPR032831">
    <property type="entry name" value="LptM_cons"/>
</dbReference>
<comment type="similarity">
    <text evidence="7">Belongs to the LptM family.</text>
</comment>
<dbReference type="Proteomes" id="UP000319523">
    <property type="component" value="Unassembled WGS sequence"/>
</dbReference>
<feature type="signal peptide" evidence="10">
    <location>
        <begin position="1"/>
        <end position="18"/>
    </location>
</feature>
<dbReference type="RefSeq" id="WP_141177649.1">
    <property type="nucleotide sequence ID" value="NZ_JBHUFX010000025.1"/>
</dbReference>
<keyword evidence="3" id="KW-0472">Membrane</keyword>
<feature type="compositionally biased region" description="Polar residues" evidence="9">
    <location>
        <begin position="58"/>
        <end position="76"/>
    </location>
</feature>
<keyword evidence="5" id="KW-0998">Cell outer membrane</keyword>
<dbReference type="PROSITE" id="PS51257">
    <property type="entry name" value="PROKAR_LIPOPROTEIN"/>
    <property type="match status" value="1"/>
</dbReference>
<comment type="subcellular location">
    <subcellularLocation>
        <location evidence="1">Cell outer membrane</location>
        <topology evidence="1">Lipid-anchor</topology>
    </subcellularLocation>
</comment>
<evidence type="ECO:0000256" key="9">
    <source>
        <dbReference type="SAM" id="MobiDB-lite"/>
    </source>
</evidence>
<protein>
    <recommendedName>
        <fullName evidence="8">LPS-assembly lipoprotein LptM</fullName>
    </recommendedName>
</protein>
<name>A0A506V408_9GAMM</name>
<dbReference type="AlphaFoldDB" id="A0A506V408"/>
<keyword evidence="4" id="KW-0564">Palmitate</keyword>
<evidence type="ECO:0000256" key="4">
    <source>
        <dbReference type="ARBA" id="ARBA00023139"/>
    </source>
</evidence>
<evidence type="ECO:0000256" key="10">
    <source>
        <dbReference type="SAM" id="SignalP"/>
    </source>
</evidence>
<evidence type="ECO:0000313" key="11">
    <source>
        <dbReference type="EMBL" id="TPW39883.1"/>
    </source>
</evidence>
<dbReference type="EMBL" id="VHQI01000014">
    <property type="protein sequence ID" value="TPW39883.1"/>
    <property type="molecule type" value="Genomic_DNA"/>
</dbReference>
<dbReference type="NCBIfam" id="NF047847">
    <property type="entry name" value="SS_mature_LptM"/>
    <property type="match status" value="1"/>
</dbReference>
<keyword evidence="12" id="KW-1185">Reference proteome</keyword>
<evidence type="ECO:0000256" key="5">
    <source>
        <dbReference type="ARBA" id="ARBA00023237"/>
    </source>
</evidence>
<accession>A0A506V408</accession>
<reference evidence="11 12" key="1">
    <citation type="submission" date="2019-06" db="EMBL/GenBank/DDBJ databases">
        <authorList>
            <person name="Yang Y."/>
        </authorList>
    </citation>
    <scope>NUCLEOTIDE SEQUENCE [LARGE SCALE GENOMIC DNA]</scope>
    <source>
        <strain evidence="11 12">BIT-26</strain>
    </source>
</reference>
<proteinExistence type="inferred from homology"/>
<evidence type="ECO:0000256" key="1">
    <source>
        <dbReference type="ARBA" id="ARBA00004459"/>
    </source>
</evidence>
<comment type="caution">
    <text evidence="11">The sequence shown here is derived from an EMBL/GenBank/DDBJ whole genome shotgun (WGS) entry which is preliminary data.</text>
</comment>
<evidence type="ECO:0000256" key="6">
    <source>
        <dbReference type="ARBA" id="ARBA00023288"/>
    </source>
</evidence>
<evidence type="ECO:0000256" key="2">
    <source>
        <dbReference type="ARBA" id="ARBA00022729"/>
    </source>
</evidence>
<evidence type="ECO:0000256" key="8">
    <source>
        <dbReference type="ARBA" id="ARBA00049730"/>
    </source>
</evidence>
<evidence type="ECO:0000256" key="3">
    <source>
        <dbReference type="ARBA" id="ARBA00023136"/>
    </source>
</evidence>